<organism evidence="2 3">
    <name type="scientific">Streptomyces javensis</name>
    <dbReference type="NCBI Taxonomy" id="114698"/>
    <lineage>
        <taxon>Bacteria</taxon>
        <taxon>Bacillati</taxon>
        <taxon>Actinomycetota</taxon>
        <taxon>Actinomycetes</taxon>
        <taxon>Kitasatosporales</taxon>
        <taxon>Streptomycetaceae</taxon>
        <taxon>Streptomyces</taxon>
        <taxon>Streptomyces violaceusniger group</taxon>
    </lineage>
</organism>
<proteinExistence type="predicted"/>
<protein>
    <submittedName>
        <fullName evidence="2">Uncharacterized protein</fullName>
    </submittedName>
</protein>
<evidence type="ECO:0000313" key="3">
    <source>
        <dbReference type="Proteomes" id="UP000638849"/>
    </source>
</evidence>
<accession>A0ABS0RPB0</accession>
<name>A0ABS0RPB0_9ACTN</name>
<evidence type="ECO:0000313" key="2">
    <source>
        <dbReference type="EMBL" id="MBI0319301.1"/>
    </source>
</evidence>
<dbReference type="RefSeq" id="WP_198281796.1">
    <property type="nucleotide sequence ID" value="NZ_BAAAIF010000018.1"/>
</dbReference>
<reference evidence="2 3" key="1">
    <citation type="submission" date="2020-12" db="EMBL/GenBank/DDBJ databases">
        <authorList>
            <person name="Kusuma A.B."/>
            <person name="Nouioui I."/>
            <person name="Goodfellow M."/>
        </authorList>
    </citation>
    <scope>NUCLEOTIDE SEQUENCE [LARGE SCALE GENOMIC DNA]</scope>
    <source>
        <strain evidence="2 3">DSM 41764</strain>
    </source>
</reference>
<dbReference type="Proteomes" id="UP000638849">
    <property type="component" value="Unassembled WGS sequence"/>
</dbReference>
<sequence length="111" mass="12575">MSVRACTCPLCHKTTTPELKPHPAHEPVQLPSEPRDFRIHSPGRRPQDCTLHPDGTITSVMAGQLWRCGQTFDEMRQMGWRDSHIEWDPAPPHDTGQQRDDDEGVQEAIAL</sequence>
<gene>
    <name evidence="2" type="ORF">JBF12_41290</name>
</gene>
<comment type="caution">
    <text evidence="2">The sequence shown here is derived from an EMBL/GenBank/DDBJ whole genome shotgun (WGS) entry which is preliminary data.</text>
</comment>
<dbReference type="EMBL" id="JAEEAQ010000799">
    <property type="protein sequence ID" value="MBI0319301.1"/>
    <property type="molecule type" value="Genomic_DNA"/>
</dbReference>
<evidence type="ECO:0000256" key="1">
    <source>
        <dbReference type="SAM" id="MobiDB-lite"/>
    </source>
</evidence>
<keyword evidence="3" id="KW-1185">Reference proteome</keyword>
<feature type="region of interest" description="Disordered" evidence="1">
    <location>
        <begin position="80"/>
        <end position="111"/>
    </location>
</feature>
<feature type="region of interest" description="Disordered" evidence="1">
    <location>
        <begin position="15"/>
        <end position="34"/>
    </location>
</feature>